<protein>
    <submittedName>
        <fullName evidence="1">Uncharacterized protein</fullName>
    </submittedName>
</protein>
<comment type="caution">
    <text evidence="1">The sequence shown here is derived from an EMBL/GenBank/DDBJ whole genome shotgun (WGS) entry which is preliminary data.</text>
</comment>
<organism evidence="1">
    <name type="scientific">marine sediment metagenome</name>
    <dbReference type="NCBI Taxonomy" id="412755"/>
    <lineage>
        <taxon>unclassified sequences</taxon>
        <taxon>metagenomes</taxon>
        <taxon>ecological metagenomes</taxon>
    </lineage>
</organism>
<reference evidence="1" key="1">
    <citation type="journal article" date="2015" name="Nature">
        <title>Complex archaea that bridge the gap between prokaryotes and eukaryotes.</title>
        <authorList>
            <person name="Spang A."/>
            <person name="Saw J.H."/>
            <person name="Jorgensen S.L."/>
            <person name="Zaremba-Niedzwiedzka K."/>
            <person name="Martijn J."/>
            <person name="Lind A.E."/>
            <person name="van Eijk R."/>
            <person name="Schleper C."/>
            <person name="Guy L."/>
            <person name="Ettema T.J."/>
        </authorList>
    </citation>
    <scope>NUCLEOTIDE SEQUENCE</scope>
</reference>
<dbReference type="EMBL" id="LAZR01000300">
    <property type="protein sequence ID" value="KKN76019.1"/>
    <property type="molecule type" value="Genomic_DNA"/>
</dbReference>
<name>A0A0F9T9Y8_9ZZZZ</name>
<sequence length="80" mass="9236">MRKRTKGETMSKQHIISKEKHRVFLDISFFKKKKGIPNRTLCGLESIDFGKGDGIATPDKCNCELCLQVEDNIQKHWSEI</sequence>
<dbReference type="AlphaFoldDB" id="A0A0F9T9Y8"/>
<evidence type="ECO:0000313" key="1">
    <source>
        <dbReference type="EMBL" id="KKN76019.1"/>
    </source>
</evidence>
<proteinExistence type="predicted"/>
<gene>
    <name evidence="1" type="ORF">LCGC14_0374090</name>
</gene>
<accession>A0A0F9T9Y8</accession>